<name>A0A139PPE4_STROR</name>
<gene>
    <name evidence="1" type="ORF">SORDD21_00480</name>
</gene>
<reference evidence="1 2" key="1">
    <citation type="submission" date="2016-01" db="EMBL/GenBank/DDBJ databases">
        <title>Highly variable Streptococcus oralis are common among viridans streptococci isolated from primates.</title>
        <authorList>
            <person name="Denapaite D."/>
            <person name="Rieger M."/>
            <person name="Koendgen S."/>
            <person name="Brueckner R."/>
            <person name="Ochigava I."/>
            <person name="Kappeler P."/>
            <person name="Maetz-Rensing K."/>
            <person name="Leendertz F."/>
            <person name="Hakenbeck R."/>
        </authorList>
    </citation>
    <scope>NUCLEOTIDE SEQUENCE [LARGE SCALE GENOMIC DNA]</scope>
    <source>
        <strain evidence="1 2">DD21</strain>
    </source>
</reference>
<accession>A0A139PPE4</accession>
<dbReference type="PATRIC" id="fig|1303.81.peg.603"/>
<organism evidence="1 2">
    <name type="scientific">Streptococcus oralis</name>
    <dbReference type="NCBI Taxonomy" id="1303"/>
    <lineage>
        <taxon>Bacteria</taxon>
        <taxon>Bacillati</taxon>
        <taxon>Bacillota</taxon>
        <taxon>Bacilli</taxon>
        <taxon>Lactobacillales</taxon>
        <taxon>Streptococcaceae</taxon>
        <taxon>Streptococcus</taxon>
    </lineage>
</organism>
<protein>
    <submittedName>
        <fullName evidence="1">Uncharacterized protein</fullName>
    </submittedName>
</protein>
<evidence type="ECO:0000313" key="1">
    <source>
        <dbReference type="EMBL" id="KXT92168.1"/>
    </source>
</evidence>
<evidence type="ECO:0000313" key="2">
    <source>
        <dbReference type="Proteomes" id="UP000070053"/>
    </source>
</evidence>
<dbReference type="RefSeq" id="WP_061453623.1">
    <property type="nucleotide sequence ID" value="NZ_JAKUWC010000003.1"/>
</dbReference>
<dbReference type="AlphaFoldDB" id="A0A139PPE4"/>
<comment type="caution">
    <text evidence="1">The sequence shown here is derived from an EMBL/GenBank/DDBJ whole genome shotgun (WGS) entry which is preliminary data.</text>
</comment>
<dbReference type="OrthoDB" id="2219587at2"/>
<dbReference type="EMBL" id="LQZP01000142">
    <property type="protein sequence ID" value="KXT92168.1"/>
    <property type="molecule type" value="Genomic_DNA"/>
</dbReference>
<dbReference type="Proteomes" id="UP000070053">
    <property type="component" value="Unassembled WGS sequence"/>
</dbReference>
<sequence>MKWDKIDSEIEYDWYELRCQLSIDNHLKVSLYGLKNQKNIYYLDFGKILFCRAIDEGWNLNPDEEKFESDEKQPHISDGVLLEVSNSNLKRHIKRHCPQLIHHFQIIGINFGLDVISEKLPLVIKE</sequence>
<proteinExistence type="predicted"/>